<dbReference type="PANTHER" id="PTHR43462:SF1">
    <property type="entry name" value="ALANYL-TRNA EDITING PROTEIN AARSD1"/>
    <property type="match status" value="1"/>
</dbReference>
<dbReference type="PANTHER" id="PTHR43462">
    <property type="entry name" value="ALANYL-TRNA EDITING PROTEIN"/>
    <property type="match status" value="1"/>
</dbReference>
<reference evidence="3 4" key="1">
    <citation type="journal article" date="2024" name="J Genomics">
        <title>Draft genome sequencing and assembly of Favolaschia claudopus CIRM-BRFM 2984 isolated from oak limbs.</title>
        <authorList>
            <person name="Navarro D."/>
            <person name="Drula E."/>
            <person name="Chaduli D."/>
            <person name="Cazenave R."/>
            <person name="Ahrendt S."/>
            <person name="Wang J."/>
            <person name="Lipzen A."/>
            <person name="Daum C."/>
            <person name="Barry K."/>
            <person name="Grigoriev I.V."/>
            <person name="Favel A."/>
            <person name="Rosso M.N."/>
            <person name="Martin F."/>
        </authorList>
    </citation>
    <scope>NUCLEOTIDE SEQUENCE [LARGE SCALE GENOMIC DNA]</scope>
    <source>
        <strain evidence="3 4">CIRM-BRFM 2984</strain>
    </source>
</reference>
<dbReference type="GO" id="GO:0002196">
    <property type="term" value="F:Ser-tRNA(Ala) deacylase activity"/>
    <property type="evidence" value="ECO:0007669"/>
    <property type="project" value="TreeGrafter"/>
</dbReference>
<dbReference type="AlphaFoldDB" id="A0AAW0EB27"/>
<dbReference type="SUPFAM" id="SSF50447">
    <property type="entry name" value="Translation proteins"/>
    <property type="match status" value="1"/>
</dbReference>
<sequence length="502" mass="54363">MSIDSEYHRILPGSDILRDWIHTGKEQGSEIYSTPVGVLACQRSPLLRQLDAIVVSSVLSTPPPLAKGAKKVVIAPTIPKGAICLEVCLNDTVIFPEGGGQPSDIGIITTQDGTVWNVLQAKRQGGQAIHYVHIADGNIDRALQIFCAGAQVKVELDQAGFDRRYDHMTLHTSQHLLSALLETRLNLPTLSWSMTSAGPCYVEIPRGMSLEEISSIQAEANRLVFEGRKIHVEVEELDAKARKPVEKTETGRAIGKGLPEDYTGGVNRVVVIDGVDRNPCCGTHLPSLNNLQLFILPQTDALSRSSTTVARLNFLAGPRLISHLASTHSHLVSTSAILSCGTPQVPDRVKLVVDDRRSATKRVEDVELELGKYIATDLIQSLGNTGELFKKHVHRTDDSATALSFLTAISSAFSDEMAKLQSQTPYLIVLTSSPSAHSSTNTNVVFVFGSEDKRVKEVGDALKVKLAVKGGGKGVKWSGKFTGLWKNGKEDVLVEEILDCVA</sequence>
<protein>
    <submittedName>
        <fullName evidence="3">Alanyl-tRNA editing protein alaX</fullName>
    </submittedName>
</protein>
<keyword evidence="4" id="KW-1185">Reference proteome</keyword>
<keyword evidence="2" id="KW-0862">Zinc</keyword>
<name>A0AAW0EB27_9AGAR</name>
<dbReference type="GO" id="GO:0000166">
    <property type="term" value="F:nucleotide binding"/>
    <property type="evidence" value="ECO:0007669"/>
    <property type="project" value="InterPro"/>
</dbReference>
<dbReference type="InterPro" id="IPR018163">
    <property type="entry name" value="Thr/Ala-tRNA-synth_IIc_edit"/>
</dbReference>
<dbReference type="SUPFAM" id="SSF55186">
    <property type="entry name" value="ThrRS/AlaRS common domain"/>
    <property type="match status" value="1"/>
</dbReference>
<evidence type="ECO:0000313" key="4">
    <source>
        <dbReference type="Proteomes" id="UP001362999"/>
    </source>
</evidence>
<evidence type="ECO:0000256" key="2">
    <source>
        <dbReference type="ARBA" id="ARBA00022833"/>
    </source>
</evidence>
<dbReference type="Gene3D" id="2.40.30.130">
    <property type="match status" value="1"/>
</dbReference>
<proteinExistence type="predicted"/>
<dbReference type="InterPro" id="IPR009000">
    <property type="entry name" value="Transl_B-barrel_sf"/>
</dbReference>
<organism evidence="3 4">
    <name type="scientific">Favolaschia claudopus</name>
    <dbReference type="NCBI Taxonomy" id="2862362"/>
    <lineage>
        <taxon>Eukaryota</taxon>
        <taxon>Fungi</taxon>
        <taxon>Dikarya</taxon>
        <taxon>Basidiomycota</taxon>
        <taxon>Agaricomycotina</taxon>
        <taxon>Agaricomycetes</taxon>
        <taxon>Agaricomycetidae</taxon>
        <taxon>Agaricales</taxon>
        <taxon>Marasmiineae</taxon>
        <taxon>Mycenaceae</taxon>
        <taxon>Favolaschia</taxon>
    </lineage>
</organism>
<dbReference type="EMBL" id="JAWWNJ010000002">
    <property type="protein sequence ID" value="KAK7061679.1"/>
    <property type="molecule type" value="Genomic_DNA"/>
</dbReference>
<comment type="caution">
    <text evidence="3">The sequence shown here is derived from an EMBL/GenBank/DDBJ whole genome shotgun (WGS) entry which is preliminary data.</text>
</comment>
<evidence type="ECO:0000313" key="3">
    <source>
        <dbReference type="EMBL" id="KAK7061679.1"/>
    </source>
</evidence>
<gene>
    <name evidence="3" type="ORF">R3P38DRAFT_2596318</name>
</gene>
<dbReference type="Gene3D" id="3.30.980.10">
    <property type="entry name" value="Threonyl-trna Synthetase, Chain A, domain 2"/>
    <property type="match status" value="1"/>
</dbReference>
<accession>A0AAW0EB27</accession>
<evidence type="ECO:0000256" key="1">
    <source>
        <dbReference type="ARBA" id="ARBA00022723"/>
    </source>
</evidence>
<keyword evidence="1" id="KW-0479">Metal-binding</keyword>
<dbReference type="InterPro" id="IPR051335">
    <property type="entry name" value="Alanyl-tRNA_Editing_Enzymes"/>
</dbReference>
<dbReference type="Proteomes" id="UP001362999">
    <property type="component" value="Unassembled WGS sequence"/>
</dbReference>
<dbReference type="GO" id="GO:0046872">
    <property type="term" value="F:metal ion binding"/>
    <property type="evidence" value="ECO:0007669"/>
    <property type="project" value="UniProtKB-KW"/>
</dbReference>